<gene>
    <name evidence="2" type="ORF">AALO_G00113650</name>
</gene>
<dbReference type="AlphaFoldDB" id="A0AAV6GTE0"/>
<organism evidence="2 3">
    <name type="scientific">Alosa alosa</name>
    <name type="common">allis shad</name>
    <dbReference type="NCBI Taxonomy" id="278164"/>
    <lineage>
        <taxon>Eukaryota</taxon>
        <taxon>Metazoa</taxon>
        <taxon>Chordata</taxon>
        <taxon>Craniata</taxon>
        <taxon>Vertebrata</taxon>
        <taxon>Euteleostomi</taxon>
        <taxon>Actinopterygii</taxon>
        <taxon>Neopterygii</taxon>
        <taxon>Teleostei</taxon>
        <taxon>Clupei</taxon>
        <taxon>Clupeiformes</taxon>
        <taxon>Clupeoidei</taxon>
        <taxon>Clupeidae</taxon>
        <taxon>Alosa</taxon>
    </lineage>
</organism>
<name>A0AAV6GTE0_9TELE</name>
<reference evidence="2" key="1">
    <citation type="submission" date="2020-10" db="EMBL/GenBank/DDBJ databases">
        <title>Chromosome-scale genome assembly of the Allis shad, Alosa alosa.</title>
        <authorList>
            <person name="Margot Z."/>
            <person name="Christophe K."/>
            <person name="Cabau C."/>
            <person name="Louis A."/>
            <person name="Berthelot C."/>
            <person name="Parey E."/>
            <person name="Roest Crollius H."/>
            <person name="Montfort J."/>
            <person name="Robinson-Rechavi M."/>
            <person name="Bucao C."/>
            <person name="Bouchez O."/>
            <person name="Gislard M."/>
            <person name="Lluch J."/>
            <person name="Milhes M."/>
            <person name="Lampietro C."/>
            <person name="Lopez Roques C."/>
            <person name="Donnadieu C."/>
            <person name="Braasch I."/>
            <person name="Desvignes T."/>
            <person name="Postlethwait J."/>
            <person name="Bobe J."/>
            <person name="Guiguen Y."/>
        </authorList>
    </citation>
    <scope>NUCLEOTIDE SEQUENCE</scope>
    <source>
        <strain evidence="2">M-15738</strain>
        <tissue evidence="2">Blood</tissue>
    </source>
</reference>
<keyword evidence="3" id="KW-1185">Reference proteome</keyword>
<dbReference type="EMBL" id="JADWDJ010000008">
    <property type="protein sequence ID" value="KAG5277111.1"/>
    <property type="molecule type" value="Genomic_DNA"/>
</dbReference>
<evidence type="ECO:0000313" key="3">
    <source>
        <dbReference type="Proteomes" id="UP000823561"/>
    </source>
</evidence>
<comment type="caution">
    <text evidence="2">The sequence shown here is derived from an EMBL/GenBank/DDBJ whole genome shotgun (WGS) entry which is preliminary data.</text>
</comment>
<accession>A0AAV6GTE0</accession>
<evidence type="ECO:0000256" key="1">
    <source>
        <dbReference type="SAM" id="MobiDB-lite"/>
    </source>
</evidence>
<proteinExistence type="predicted"/>
<evidence type="ECO:0000313" key="2">
    <source>
        <dbReference type="EMBL" id="KAG5277111.1"/>
    </source>
</evidence>
<protein>
    <submittedName>
        <fullName evidence="2">Uncharacterized protein</fullName>
    </submittedName>
</protein>
<feature type="region of interest" description="Disordered" evidence="1">
    <location>
        <begin position="1"/>
        <end position="22"/>
    </location>
</feature>
<sequence length="89" mass="10469">MGWNCDGTKERHKKKKEKGALHQRQLRRLNSNVGRTYFTRGRTVLPGVICYLPYFVLRLTRGFCTDANPRRGKYLKGEKISYRETFIGM</sequence>
<dbReference type="Proteomes" id="UP000823561">
    <property type="component" value="Chromosome 8"/>
</dbReference>